<dbReference type="GO" id="GO:0051539">
    <property type="term" value="F:4 iron, 4 sulfur cluster binding"/>
    <property type="evidence" value="ECO:0007669"/>
    <property type="project" value="UniProtKB-KW"/>
</dbReference>
<dbReference type="GO" id="GO:0046872">
    <property type="term" value="F:metal ion binding"/>
    <property type="evidence" value="ECO:0007669"/>
    <property type="project" value="UniProtKB-KW"/>
</dbReference>
<keyword evidence="4" id="KW-0408">Iron</keyword>
<evidence type="ECO:0000256" key="2">
    <source>
        <dbReference type="ARBA" id="ARBA00022485"/>
    </source>
</evidence>
<evidence type="ECO:0000256" key="5">
    <source>
        <dbReference type="ARBA" id="ARBA00023014"/>
    </source>
</evidence>
<sequence length="41" mass="4592">STDEIDISLLHNNIRSVGICGATSTPKWLMEEVANYIHSYI</sequence>
<dbReference type="Pfam" id="PF02401">
    <property type="entry name" value="LYTB"/>
    <property type="match status" value="1"/>
</dbReference>
<evidence type="ECO:0000256" key="1">
    <source>
        <dbReference type="ARBA" id="ARBA00001966"/>
    </source>
</evidence>
<dbReference type="GO" id="GO:0051745">
    <property type="term" value="F:4-hydroxy-3-methylbut-2-enyl diphosphate reductase activity"/>
    <property type="evidence" value="ECO:0007669"/>
    <property type="project" value="UniProtKB-EC"/>
</dbReference>
<dbReference type="EC" id="1.17.7.4" evidence="6"/>
<dbReference type="InterPro" id="IPR003451">
    <property type="entry name" value="LytB/IspH"/>
</dbReference>
<proteinExistence type="predicted"/>
<evidence type="ECO:0000313" key="6">
    <source>
        <dbReference type="EMBL" id="KAA6308320.1"/>
    </source>
</evidence>
<keyword evidence="6" id="KW-0560">Oxidoreductase</keyword>
<comment type="cofactor">
    <cofactor evidence="1">
        <name>[4Fe-4S] cluster</name>
        <dbReference type="ChEBI" id="CHEBI:49883"/>
    </cofactor>
</comment>
<feature type="non-terminal residue" evidence="6">
    <location>
        <position position="1"/>
    </location>
</feature>
<comment type="caution">
    <text evidence="6">The sequence shown here is derived from an EMBL/GenBank/DDBJ whole genome shotgun (WGS) entry which is preliminary data.</text>
</comment>
<protein>
    <submittedName>
        <fullName evidence="6">4-hydroxy-3-methylbut-2-enyl diphosphate reductase</fullName>
        <ecNumber evidence="6">1.17.7.4</ecNumber>
    </submittedName>
</protein>
<keyword evidence="3" id="KW-0479">Metal-binding</keyword>
<keyword evidence="5" id="KW-0411">Iron-sulfur</keyword>
<name>A0A5J4PHH5_9ZZZZ</name>
<dbReference type="EMBL" id="SNRY01008552">
    <property type="protein sequence ID" value="KAA6308321.1"/>
    <property type="molecule type" value="Genomic_DNA"/>
</dbReference>
<dbReference type="GO" id="GO:0019288">
    <property type="term" value="P:isopentenyl diphosphate biosynthetic process, methylerythritol 4-phosphate pathway"/>
    <property type="evidence" value="ECO:0007669"/>
    <property type="project" value="InterPro"/>
</dbReference>
<evidence type="ECO:0000256" key="3">
    <source>
        <dbReference type="ARBA" id="ARBA00022723"/>
    </source>
</evidence>
<evidence type="ECO:0000256" key="4">
    <source>
        <dbReference type="ARBA" id="ARBA00023004"/>
    </source>
</evidence>
<dbReference type="AlphaFoldDB" id="A0A5J4PHH5"/>
<dbReference type="GO" id="GO:0050992">
    <property type="term" value="P:dimethylallyl diphosphate biosynthetic process"/>
    <property type="evidence" value="ECO:0007669"/>
    <property type="project" value="InterPro"/>
</dbReference>
<evidence type="ECO:0000313" key="7">
    <source>
        <dbReference type="EMBL" id="KAA6308321.1"/>
    </source>
</evidence>
<organism evidence="6">
    <name type="scientific">termite gut metagenome</name>
    <dbReference type="NCBI Taxonomy" id="433724"/>
    <lineage>
        <taxon>unclassified sequences</taxon>
        <taxon>metagenomes</taxon>
        <taxon>organismal metagenomes</taxon>
    </lineage>
</organism>
<reference evidence="6" key="1">
    <citation type="submission" date="2019-03" db="EMBL/GenBank/DDBJ databases">
        <title>Single cell metagenomics reveals metabolic interactions within the superorganism composed of flagellate Streblomastix strix and complex community of Bacteroidetes bacteria on its surface.</title>
        <authorList>
            <person name="Treitli S.C."/>
            <person name="Kolisko M."/>
            <person name="Husnik F."/>
            <person name="Keeling P."/>
            <person name="Hampl V."/>
        </authorList>
    </citation>
    <scope>NUCLEOTIDE SEQUENCE</scope>
    <source>
        <strain evidence="6">STM</strain>
    </source>
</reference>
<dbReference type="Gene3D" id="3.40.1010.20">
    <property type="entry name" value="4-hydroxy-3-methylbut-2-enyl diphosphate reductase, catalytic domain"/>
    <property type="match status" value="1"/>
</dbReference>
<dbReference type="EMBL" id="SNRY01008553">
    <property type="protein sequence ID" value="KAA6308320.1"/>
    <property type="molecule type" value="Genomic_DNA"/>
</dbReference>
<gene>
    <name evidence="7" type="ORF">EZS27_039996</name>
    <name evidence="6" type="ORF">EZS27_039999</name>
</gene>
<accession>A0A5J4PHH5</accession>
<keyword evidence="2" id="KW-0004">4Fe-4S</keyword>